<dbReference type="GO" id="GO:0019185">
    <property type="term" value="C:snRNA-activating protein complex"/>
    <property type="evidence" value="ECO:0007669"/>
    <property type="project" value="TreeGrafter"/>
</dbReference>
<gene>
    <name evidence="1" type="ORF">CHRIB12_LOCUS14797</name>
</gene>
<organism evidence="1 2">
    <name type="scientific">Rhizophagus irregularis</name>
    <dbReference type="NCBI Taxonomy" id="588596"/>
    <lineage>
        <taxon>Eukaryota</taxon>
        <taxon>Fungi</taxon>
        <taxon>Fungi incertae sedis</taxon>
        <taxon>Mucoromycota</taxon>
        <taxon>Glomeromycotina</taxon>
        <taxon>Glomeromycetes</taxon>
        <taxon>Glomerales</taxon>
        <taxon>Glomeraceae</taxon>
        <taxon>Rhizophagus</taxon>
    </lineage>
</organism>
<dbReference type="VEuPathDB" id="FungiDB:RhiirFUN_026386"/>
<evidence type="ECO:0000313" key="1">
    <source>
        <dbReference type="EMBL" id="CAB5375268.1"/>
    </source>
</evidence>
<dbReference type="Pfam" id="PF09808">
    <property type="entry name" value="SNAPC1"/>
    <property type="match status" value="1"/>
</dbReference>
<comment type="caution">
    <text evidence="1">The sequence shown here is derived from an EMBL/GenBank/DDBJ whole genome shotgun (WGS) entry which is preliminary data.</text>
</comment>
<proteinExistence type="predicted"/>
<dbReference type="AlphaFoldDB" id="A0A915ZHN5"/>
<name>A0A915ZHN5_9GLOM</name>
<dbReference type="GO" id="GO:0042796">
    <property type="term" value="P:snRNA transcription by RNA polymerase III"/>
    <property type="evidence" value="ECO:0007669"/>
    <property type="project" value="TreeGrafter"/>
</dbReference>
<dbReference type="PANTHER" id="PTHR15131:SF3">
    <property type="entry name" value="SNRNA-ACTIVATING PROTEIN COMPLEX SUBUNIT 1"/>
    <property type="match status" value="1"/>
</dbReference>
<protein>
    <submittedName>
        <fullName evidence="1">Uncharacterized protein</fullName>
    </submittedName>
</protein>
<dbReference type="InterPro" id="IPR019188">
    <property type="entry name" value="SNAPC1"/>
</dbReference>
<sequence length="397" mass="46455">MNSQAHTTKNDQIILGIEVISRSALEQDVKTLMISYQKKQAYDFTSFTDVWKERTFSLIHFACPEKLGRPVFMQTLYQIFLSYNVMNTRLLEIKLGILYGLYLLYFTQPEVFLKERIRLTYATWQQIFELYKYCKQYDLHDAVYIYEKMRKERVFEFVSDIDPCGTILKKGIKRKATNDFDNIIHEISISPVGGLGNTDILEDGDDIAQQYYSKRNKLMGTDLAKVASNIVIRRRIDNHPIGQPFDPFTLLEPLSATNEHFNDNLKVKLENMKSERFEYLTRAKTLLEGNSKNVECQRTAFDVRNELRLQSYQRSNRQFVPFSLRATLKAAERDEKRSRTFSMKAPPPPAKDLVLLKYRGLSSLKNSVEVKNLTFQWRRKVSDANFCKVDINSNLYL</sequence>
<reference evidence="1" key="1">
    <citation type="submission" date="2020-05" db="EMBL/GenBank/DDBJ databases">
        <authorList>
            <person name="Rincon C."/>
            <person name="Sanders R I."/>
            <person name="Robbins C."/>
            <person name="Chaturvedi A."/>
        </authorList>
    </citation>
    <scope>NUCLEOTIDE SEQUENCE</scope>
    <source>
        <strain evidence="1">CHB12</strain>
    </source>
</reference>
<evidence type="ECO:0000313" key="2">
    <source>
        <dbReference type="Proteomes" id="UP000684084"/>
    </source>
</evidence>
<dbReference type="GO" id="GO:0042795">
    <property type="term" value="P:snRNA transcription by RNA polymerase II"/>
    <property type="evidence" value="ECO:0007669"/>
    <property type="project" value="TreeGrafter"/>
</dbReference>
<dbReference type="OrthoDB" id="20127at2759"/>
<accession>A0A915ZHN5</accession>
<dbReference type="EMBL" id="CAGKOT010000034">
    <property type="protein sequence ID" value="CAB5375268.1"/>
    <property type="molecule type" value="Genomic_DNA"/>
</dbReference>
<dbReference type="GO" id="GO:0043565">
    <property type="term" value="F:sequence-specific DNA binding"/>
    <property type="evidence" value="ECO:0007669"/>
    <property type="project" value="TreeGrafter"/>
</dbReference>
<dbReference type="PANTHER" id="PTHR15131">
    <property type="entry name" value="SMALL NUCLEAR RNA ACTIVATING COMPLEX, POLYPEPTIDE 1"/>
    <property type="match status" value="1"/>
</dbReference>
<dbReference type="Proteomes" id="UP000684084">
    <property type="component" value="Unassembled WGS sequence"/>
</dbReference>